<dbReference type="Proteomes" id="UP000799753">
    <property type="component" value="Unassembled WGS sequence"/>
</dbReference>
<dbReference type="AlphaFoldDB" id="A0A6A6S0G0"/>
<sequence>MHVLSDDGRLWHSITMIPKQISAVASYCGARNETNIGSAKTHFSILLHNSRGHGILRKGLYRNNNAVSCAARLFLKQGLYGVHLRTTYEGLALMFSNHLRLALLIAPEFGRSGPQPQPARKDAQRRTYTSLPLSCAQVHGLAQPQLHHGTKKSSSAWIRCGISGDRYVKLWWEFALWAWRGRPDGEFGCV</sequence>
<gene>
    <name evidence="1" type="ORF">P280DRAFT_323834</name>
</gene>
<proteinExistence type="predicted"/>
<accession>A0A6A6S0G0</accession>
<protein>
    <submittedName>
        <fullName evidence="1">Uncharacterized protein</fullName>
    </submittedName>
</protein>
<organism evidence="1 2">
    <name type="scientific">Massarina eburnea CBS 473.64</name>
    <dbReference type="NCBI Taxonomy" id="1395130"/>
    <lineage>
        <taxon>Eukaryota</taxon>
        <taxon>Fungi</taxon>
        <taxon>Dikarya</taxon>
        <taxon>Ascomycota</taxon>
        <taxon>Pezizomycotina</taxon>
        <taxon>Dothideomycetes</taxon>
        <taxon>Pleosporomycetidae</taxon>
        <taxon>Pleosporales</taxon>
        <taxon>Massarineae</taxon>
        <taxon>Massarinaceae</taxon>
        <taxon>Massarina</taxon>
    </lineage>
</organism>
<dbReference type="EMBL" id="MU006784">
    <property type="protein sequence ID" value="KAF2640672.1"/>
    <property type="molecule type" value="Genomic_DNA"/>
</dbReference>
<evidence type="ECO:0000313" key="2">
    <source>
        <dbReference type="Proteomes" id="UP000799753"/>
    </source>
</evidence>
<evidence type="ECO:0000313" key="1">
    <source>
        <dbReference type="EMBL" id="KAF2640672.1"/>
    </source>
</evidence>
<name>A0A6A6S0G0_9PLEO</name>
<reference evidence="1" key="1">
    <citation type="journal article" date="2020" name="Stud. Mycol.">
        <title>101 Dothideomycetes genomes: a test case for predicting lifestyles and emergence of pathogens.</title>
        <authorList>
            <person name="Haridas S."/>
            <person name="Albert R."/>
            <person name="Binder M."/>
            <person name="Bloem J."/>
            <person name="Labutti K."/>
            <person name="Salamov A."/>
            <person name="Andreopoulos B."/>
            <person name="Baker S."/>
            <person name="Barry K."/>
            <person name="Bills G."/>
            <person name="Bluhm B."/>
            <person name="Cannon C."/>
            <person name="Castanera R."/>
            <person name="Culley D."/>
            <person name="Daum C."/>
            <person name="Ezra D."/>
            <person name="Gonzalez J."/>
            <person name="Henrissat B."/>
            <person name="Kuo A."/>
            <person name="Liang C."/>
            <person name="Lipzen A."/>
            <person name="Lutzoni F."/>
            <person name="Magnuson J."/>
            <person name="Mondo S."/>
            <person name="Nolan M."/>
            <person name="Ohm R."/>
            <person name="Pangilinan J."/>
            <person name="Park H.-J."/>
            <person name="Ramirez L."/>
            <person name="Alfaro M."/>
            <person name="Sun H."/>
            <person name="Tritt A."/>
            <person name="Yoshinaga Y."/>
            <person name="Zwiers L.-H."/>
            <person name="Turgeon B."/>
            <person name="Goodwin S."/>
            <person name="Spatafora J."/>
            <person name="Crous P."/>
            <person name="Grigoriev I."/>
        </authorList>
    </citation>
    <scope>NUCLEOTIDE SEQUENCE</scope>
    <source>
        <strain evidence="1">CBS 473.64</strain>
    </source>
</reference>
<keyword evidence="2" id="KW-1185">Reference proteome</keyword>